<organism evidence="1 2">
    <name type="scientific">Araneus ventricosus</name>
    <name type="common">Orbweaver spider</name>
    <name type="synonym">Epeira ventricosa</name>
    <dbReference type="NCBI Taxonomy" id="182803"/>
    <lineage>
        <taxon>Eukaryota</taxon>
        <taxon>Metazoa</taxon>
        <taxon>Ecdysozoa</taxon>
        <taxon>Arthropoda</taxon>
        <taxon>Chelicerata</taxon>
        <taxon>Arachnida</taxon>
        <taxon>Araneae</taxon>
        <taxon>Araneomorphae</taxon>
        <taxon>Entelegynae</taxon>
        <taxon>Araneoidea</taxon>
        <taxon>Araneidae</taxon>
        <taxon>Araneus</taxon>
    </lineage>
</organism>
<evidence type="ECO:0000313" key="1">
    <source>
        <dbReference type="EMBL" id="GBN96654.1"/>
    </source>
</evidence>
<evidence type="ECO:0000313" key="2">
    <source>
        <dbReference type="Proteomes" id="UP000499080"/>
    </source>
</evidence>
<proteinExistence type="predicted"/>
<comment type="caution">
    <text evidence="1">The sequence shown here is derived from an EMBL/GenBank/DDBJ whole genome shotgun (WGS) entry which is preliminary data.</text>
</comment>
<dbReference type="AlphaFoldDB" id="A0A4Y2T7Q2"/>
<dbReference type="EMBL" id="BGPR01026699">
    <property type="protein sequence ID" value="GBN96654.1"/>
    <property type="molecule type" value="Genomic_DNA"/>
</dbReference>
<name>A0A4Y2T7Q2_ARAVE</name>
<dbReference type="Proteomes" id="UP000499080">
    <property type="component" value="Unassembled WGS sequence"/>
</dbReference>
<gene>
    <name evidence="1" type="ORF">AVEN_237182_1</name>
</gene>
<keyword evidence="2" id="KW-1185">Reference proteome</keyword>
<reference evidence="1 2" key="1">
    <citation type="journal article" date="2019" name="Sci. Rep.">
        <title>Orb-weaving spider Araneus ventricosus genome elucidates the spidroin gene catalogue.</title>
        <authorList>
            <person name="Kono N."/>
            <person name="Nakamura H."/>
            <person name="Ohtoshi R."/>
            <person name="Moran D.A.P."/>
            <person name="Shinohara A."/>
            <person name="Yoshida Y."/>
            <person name="Fujiwara M."/>
            <person name="Mori M."/>
            <person name="Tomita M."/>
            <person name="Arakawa K."/>
        </authorList>
    </citation>
    <scope>NUCLEOTIDE SEQUENCE [LARGE SCALE GENOMIC DNA]</scope>
</reference>
<protein>
    <submittedName>
        <fullName evidence="1">Uncharacterized protein</fullName>
    </submittedName>
</protein>
<accession>A0A4Y2T7Q2</accession>
<sequence>MKRNAQKLECQKISRSDPVKYQRKLALQRGRRKREVTESLTNAVIKGLCLDSESKPSTSSCNPILCEDSNPITEKLWDKAQSDFSRIFQMVPFTDAFVVTDCCLENPWYVIQSVHFKIKMLIPRSLNAFSLPWQMKVSFALRA</sequence>